<evidence type="ECO:0000313" key="1">
    <source>
        <dbReference type="EMBL" id="KAK8210210.1"/>
    </source>
</evidence>
<name>A0ACC3SIF9_9PEZI</name>
<dbReference type="Proteomes" id="UP001320706">
    <property type="component" value="Unassembled WGS sequence"/>
</dbReference>
<proteinExistence type="predicted"/>
<gene>
    <name evidence="1" type="ORF">M8818_003698</name>
</gene>
<sequence>MQSSSRLLERSPDCSALGWHVWEQKDPLSLLVARRPDYSATYPVLQRASPPDHTMILHHVIAFEALSAQARVMHASWGYTVSLSLVVMLHLYTSRTMFDGSSPSLLSLRPPASNNSLPLNGLVHRDSLLSTPQLAHSHFSTPQPGYHSYPETPRTSLATAGFAVSPQSAYGSSMALASQGYGTPSNESHSFPWPTLENEPGVTLTCEGADVTPRIYAKVEKGFFLSPSDRSWTCYRRNYFSVVTSFELHPCIANGRIMLNGNLVRATGRRTDHAAWVCVRQRAQEILHQGRVRPRGARQRVDGGELWPLPGRRD</sequence>
<dbReference type="EMBL" id="JAMKPW020000016">
    <property type="protein sequence ID" value="KAK8210210.1"/>
    <property type="molecule type" value="Genomic_DNA"/>
</dbReference>
<reference evidence="1" key="1">
    <citation type="submission" date="2024-02" db="EMBL/GenBank/DDBJ databases">
        <title>Metagenome Assembled Genome of Zalaria obscura JY119.</title>
        <authorList>
            <person name="Vighnesh L."/>
            <person name="Jagadeeshwari U."/>
            <person name="Venkata Ramana C."/>
            <person name="Sasikala C."/>
        </authorList>
    </citation>
    <scope>NUCLEOTIDE SEQUENCE</scope>
    <source>
        <strain evidence="1">JY119</strain>
    </source>
</reference>
<accession>A0ACC3SIF9</accession>
<keyword evidence="2" id="KW-1185">Reference proteome</keyword>
<organism evidence="1 2">
    <name type="scientific">Zalaria obscura</name>
    <dbReference type="NCBI Taxonomy" id="2024903"/>
    <lineage>
        <taxon>Eukaryota</taxon>
        <taxon>Fungi</taxon>
        <taxon>Dikarya</taxon>
        <taxon>Ascomycota</taxon>
        <taxon>Pezizomycotina</taxon>
        <taxon>Dothideomycetes</taxon>
        <taxon>Dothideomycetidae</taxon>
        <taxon>Dothideales</taxon>
        <taxon>Zalariaceae</taxon>
        <taxon>Zalaria</taxon>
    </lineage>
</organism>
<evidence type="ECO:0000313" key="2">
    <source>
        <dbReference type="Proteomes" id="UP001320706"/>
    </source>
</evidence>
<protein>
    <submittedName>
        <fullName evidence="1">Uncharacterized protein</fullName>
    </submittedName>
</protein>
<comment type="caution">
    <text evidence="1">The sequence shown here is derived from an EMBL/GenBank/DDBJ whole genome shotgun (WGS) entry which is preliminary data.</text>
</comment>